<comment type="caution">
    <text evidence="11">The sequence shown here is derived from an EMBL/GenBank/DDBJ whole genome shotgun (WGS) entry which is preliminary data.</text>
</comment>
<dbReference type="Pfam" id="PF02518">
    <property type="entry name" value="HATPase_c"/>
    <property type="match status" value="1"/>
</dbReference>
<evidence type="ECO:0000256" key="3">
    <source>
        <dbReference type="ARBA" id="ARBA00022553"/>
    </source>
</evidence>
<feature type="transmembrane region" description="Helical" evidence="9">
    <location>
        <begin position="211"/>
        <end position="234"/>
    </location>
</feature>
<dbReference type="EMBL" id="JADKPN010000001">
    <property type="protein sequence ID" value="MBF4761654.1"/>
    <property type="molecule type" value="Genomic_DNA"/>
</dbReference>
<evidence type="ECO:0000256" key="2">
    <source>
        <dbReference type="ARBA" id="ARBA00012438"/>
    </source>
</evidence>
<dbReference type="InterPro" id="IPR050482">
    <property type="entry name" value="Sensor_HK_TwoCompSys"/>
</dbReference>
<dbReference type="GO" id="GO:0046983">
    <property type="term" value="F:protein dimerization activity"/>
    <property type="evidence" value="ECO:0007669"/>
    <property type="project" value="InterPro"/>
</dbReference>
<feature type="transmembrane region" description="Helical" evidence="9">
    <location>
        <begin position="12"/>
        <end position="31"/>
    </location>
</feature>
<evidence type="ECO:0000256" key="9">
    <source>
        <dbReference type="SAM" id="Phobius"/>
    </source>
</evidence>
<feature type="transmembrane region" description="Helical" evidence="9">
    <location>
        <begin position="179"/>
        <end position="199"/>
    </location>
</feature>
<evidence type="ECO:0000313" key="12">
    <source>
        <dbReference type="Proteomes" id="UP000640489"/>
    </source>
</evidence>
<name>A0A930YG66_9ACTN</name>
<accession>A0A930YG66</accession>
<dbReference type="Pfam" id="PF07730">
    <property type="entry name" value="HisKA_3"/>
    <property type="match status" value="1"/>
</dbReference>
<feature type="transmembrane region" description="Helical" evidence="9">
    <location>
        <begin position="96"/>
        <end position="118"/>
    </location>
</feature>
<keyword evidence="5" id="KW-0547">Nucleotide-binding</keyword>
<dbReference type="SMART" id="SM00387">
    <property type="entry name" value="HATPase_c"/>
    <property type="match status" value="1"/>
</dbReference>
<evidence type="ECO:0000256" key="8">
    <source>
        <dbReference type="ARBA" id="ARBA00023012"/>
    </source>
</evidence>
<dbReference type="PANTHER" id="PTHR24421">
    <property type="entry name" value="NITRATE/NITRITE SENSOR PROTEIN NARX-RELATED"/>
    <property type="match status" value="1"/>
</dbReference>
<evidence type="ECO:0000256" key="7">
    <source>
        <dbReference type="ARBA" id="ARBA00022840"/>
    </source>
</evidence>
<feature type="transmembrane region" description="Helical" evidence="9">
    <location>
        <begin position="130"/>
        <end position="148"/>
    </location>
</feature>
<comment type="catalytic activity">
    <reaction evidence="1">
        <text>ATP + protein L-histidine = ADP + protein N-phospho-L-histidine.</text>
        <dbReference type="EC" id="2.7.13.3"/>
    </reaction>
</comment>
<gene>
    <name evidence="11" type="ORF">ISU07_00825</name>
</gene>
<dbReference type="Proteomes" id="UP000640489">
    <property type="component" value="Unassembled WGS sequence"/>
</dbReference>
<feature type="transmembrane region" description="Helical" evidence="9">
    <location>
        <begin position="240"/>
        <end position="259"/>
    </location>
</feature>
<dbReference type="GO" id="GO:0000155">
    <property type="term" value="F:phosphorelay sensor kinase activity"/>
    <property type="evidence" value="ECO:0007669"/>
    <property type="project" value="InterPro"/>
</dbReference>
<feature type="domain" description="Histidine kinase/HSP90-like ATPase" evidence="10">
    <location>
        <begin position="497"/>
        <end position="585"/>
    </location>
</feature>
<reference evidence="11" key="1">
    <citation type="submission" date="2020-11" db="EMBL/GenBank/DDBJ databases">
        <title>Nocardioides sp. nov., isolated from Soil of Cynanchum wilfordii Hemsley rhizosphere.</title>
        <authorList>
            <person name="Lee J.-S."/>
            <person name="Suh M.K."/>
            <person name="Kim J.-S."/>
        </authorList>
    </citation>
    <scope>NUCLEOTIDE SEQUENCE</scope>
    <source>
        <strain evidence="11">KCTC 19275</strain>
    </source>
</reference>
<dbReference type="GO" id="GO:0005524">
    <property type="term" value="F:ATP binding"/>
    <property type="evidence" value="ECO:0007669"/>
    <property type="project" value="UniProtKB-KW"/>
</dbReference>
<dbReference type="AlphaFoldDB" id="A0A930YG66"/>
<dbReference type="Gene3D" id="3.30.565.10">
    <property type="entry name" value="Histidine kinase-like ATPase, C-terminal domain"/>
    <property type="match status" value="1"/>
</dbReference>
<dbReference type="RefSeq" id="WP_194704860.1">
    <property type="nucleotide sequence ID" value="NZ_JADKPN010000001.1"/>
</dbReference>
<evidence type="ECO:0000313" key="11">
    <source>
        <dbReference type="EMBL" id="MBF4761654.1"/>
    </source>
</evidence>
<evidence type="ECO:0000256" key="4">
    <source>
        <dbReference type="ARBA" id="ARBA00022679"/>
    </source>
</evidence>
<dbReference type="EC" id="2.7.13.3" evidence="2"/>
<keyword evidence="7" id="KW-0067">ATP-binding</keyword>
<keyword evidence="9" id="KW-0812">Transmembrane</keyword>
<dbReference type="InterPro" id="IPR036890">
    <property type="entry name" value="HATPase_C_sf"/>
</dbReference>
<dbReference type="SUPFAM" id="SSF55874">
    <property type="entry name" value="ATPase domain of HSP90 chaperone/DNA topoisomerase II/histidine kinase"/>
    <property type="match status" value="1"/>
</dbReference>
<dbReference type="InterPro" id="IPR003594">
    <property type="entry name" value="HATPase_dom"/>
</dbReference>
<evidence type="ECO:0000256" key="6">
    <source>
        <dbReference type="ARBA" id="ARBA00022777"/>
    </source>
</evidence>
<dbReference type="CDD" id="cd16917">
    <property type="entry name" value="HATPase_UhpB-NarQ-NarX-like"/>
    <property type="match status" value="1"/>
</dbReference>
<evidence type="ECO:0000259" key="10">
    <source>
        <dbReference type="SMART" id="SM00387"/>
    </source>
</evidence>
<protein>
    <recommendedName>
        <fullName evidence="2">histidine kinase</fullName>
        <ecNumber evidence="2">2.7.13.3</ecNumber>
    </recommendedName>
</protein>
<keyword evidence="8" id="KW-0902">Two-component regulatory system</keyword>
<feature type="transmembrane region" description="Helical" evidence="9">
    <location>
        <begin position="43"/>
        <end position="63"/>
    </location>
</feature>
<dbReference type="PANTHER" id="PTHR24421:SF10">
    <property type="entry name" value="NITRATE_NITRITE SENSOR PROTEIN NARQ"/>
    <property type="match status" value="1"/>
</dbReference>
<evidence type="ECO:0000256" key="1">
    <source>
        <dbReference type="ARBA" id="ARBA00000085"/>
    </source>
</evidence>
<keyword evidence="4" id="KW-0808">Transferase</keyword>
<keyword evidence="3" id="KW-0597">Phosphoprotein</keyword>
<organism evidence="11 12">
    <name type="scientific">Nocardioides islandensis</name>
    <dbReference type="NCBI Taxonomy" id="433663"/>
    <lineage>
        <taxon>Bacteria</taxon>
        <taxon>Bacillati</taxon>
        <taxon>Actinomycetota</taxon>
        <taxon>Actinomycetes</taxon>
        <taxon>Propionibacteriales</taxon>
        <taxon>Nocardioidaceae</taxon>
        <taxon>Nocardioides</taxon>
    </lineage>
</organism>
<feature type="transmembrane region" description="Helical" evidence="9">
    <location>
        <begin position="70"/>
        <end position="90"/>
    </location>
</feature>
<keyword evidence="9" id="KW-0472">Membrane</keyword>
<sequence length="586" mass="60433">MGLSGTRVGALAAPGLSAAALVAGVTGGFVLDAAAPYLAPWDVWPLPLVATAYAAVAAYVATARPRLAHVAALLLVSVSVAAPALSFGLAQRSWSWVGIGALAALAAPSVGWVCGATLRGEAMGTVPRRLLTVAVALAASQVVVRALVDDPAAWGWCRCAGNPLALTSGSGPFERLEPWLAVADLAVVGLVVLAVGTAFWERPGRRGVPELALVGGLLVAAGAWAVADLAVLAGRPTSDAGPALAVGLLVVLAVHLAGLRRGRPSRAHVADLLLAARERSDPARLRELVARAVGDPGAAVYWWDRESGSYVDHLGRPATLAADRPSTHVLEVESEGRPIARVVTERPLVVDPGIRGPVAEALRLSTENRLLQEELAASLVQVRESRSRIVQASDEARRRIERDLHDGAQQLLISTGAKLNLASTQVDAARDPALADALAEASDELGRALSELRSLARGITPTALVHGSLTDALEDLALRSPVPTTLHVTGTEVVPAEVQATAYFVVAECLANVARHAHATTVRVQVELGRGLRVEVADDGRGGAEPSAGSGLKGLRDRVEALDGDLTITSSASGTAVVALLPNDAP</sequence>
<dbReference type="InterPro" id="IPR011712">
    <property type="entry name" value="Sig_transdc_His_kin_sub3_dim/P"/>
</dbReference>
<dbReference type="Gene3D" id="1.20.5.1930">
    <property type="match status" value="1"/>
</dbReference>
<evidence type="ECO:0000256" key="5">
    <source>
        <dbReference type="ARBA" id="ARBA00022741"/>
    </source>
</evidence>
<keyword evidence="9" id="KW-1133">Transmembrane helix</keyword>
<proteinExistence type="predicted"/>
<dbReference type="GO" id="GO:0016020">
    <property type="term" value="C:membrane"/>
    <property type="evidence" value="ECO:0007669"/>
    <property type="project" value="InterPro"/>
</dbReference>
<keyword evidence="12" id="KW-1185">Reference proteome</keyword>
<keyword evidence="6" id="KW-0418">Kinase</keyword>